<dbReference type="GeneID" id="81363294"/>
<dbReference type="RefSeq" id="XP_056469303.1">
    <property type="nucleotide sequence ID" value="XM_056624315.1"/>
</dbReference>
<dbReference type="AlphaFoldDB" id="A0A9W9EJF3"/>
<dbReference type="EMBL" id="JAPQKI010000011">
    <property type="protein sequence ID" value="KAJ5082781.1"/>
    <property type="molecule type" value="Genomic_DNA"/>
</dbReference>
<protein>
    <submittedName>
        <fullName evidence="1">Uncharacterized protein</fullName>
    </submittedName>
</protein>
<reference evidence="1" key="1">
    <citation type="submission" date="2022-11" db="EMBL/GenBank/DDBJ databases">
        <authorList>
            <person name="Petersen C."/>
        </authorList>
    </citation>
    <scope>NUCLEOTIDE SEQUENCE</scope>
    <source>
        <strain evidence="1">IBT 30761</strain>
    </source>
</reference>
<evidence type="ECO:0000313" key="1">
    <source>
        <dbReference type="EMBL" id="KAJ5082781.1"/>
    </source>
</evidence>
<evidence type="ECO:0000313" key="2">
    <source>
        <dbReference type="Proteomes" id="UP001149074"/>
    </source>
</evidence>
<name>A0A9W9EJF3_9EURO</name>
<dbReference type="OrthoDB" id="3535423at2759"/>
<accession>A0A9W9EJF3</accession>
<dbReference type="Proteomes" id="UP001149074">
    <property type="component" value="Unassembled WGS sequence"/>
</dbReference>
<comment type="caution">
    <text evidence="1">The sequence shown here is derived from an EMBL/GenBank/DDBJ whole genome shotgun (WGS) entry which is preliminary data.</text>
</comment>
<sequence>MAASPEVYNSFTISSGCLCFGGLEDLWNGASVLPQRGFPEIQPRKKTIPHNIPARNGTWNAYHLVDGDEVVAWFIAHSDVNPEMEVDKLLRVSGSPYEKDFGSKVNTVKTAAEGVFVINRYGWRRDGSLVDEEEFPRIVRENGDIGEDGEDESLFGTGIWVMDHAEAKTQLLWYIQQQPPRPKWFKCGAYLHIPKGEYDFGRFGFDDTHTAAHSFLFFTTNTVFPSTRFAGLQKTIRIDETEDQRMARKVRLRGFDSSLLA</sequence>
<keyword evidence="2" id="KW-1185">Reference proteome</keyword>
<gene>
    <name evidence="1" type="ORF">N7532_011824</name>
</gene>
<reference evidence="1" key="2">
    <citation type="journal article" date="2023" name="IMA Fungus">
        <title>Comparative genomic study of the Penicillium genus elucidates a diverse pangenome and 15 lateral gene transfer events.</title>
        <authorList>
            <person name="Petersen C."/>
            <person name="Sorensen T."/>
            <person name="Nielsen M.R."/>
            <person name="Sondergaard T.E."/>
            <person name="Sorensen J.L."/>
            <person name="Fitzpatrick D.A."/>
            <person name="Frisvad J.C."/>
            <person name="Nielsen K.L."/>
        </authorList>
    </citation>
    <scope>NUCLEOTIDE SEQUENCE</scope>
    <source>
        <strain evidence="1">IBT 30761</strain>
    </source>
</reference>
<organism evidence="1 2">
    <name type="scientific">Penicillium argentinense</name>
    <dbReference type="NCBI Taxonomy" id="1131581"/>
    <lineage>
        <taxon>Eukaryota</taxon>
        <taxon>Fungi</taxon>
        <taxon>Dikarya</taxon>
        <taxon>Ascomycota</taxon>
        <taxon>Pezizomycotina</taxon>
        <taxon>Eurotiomycetes</taxon>
        <taxon>Eurotiomycetidae</taxon>
        <taxon>Eurotiales</taxon>
        <taxon>Aspergillaceae</taxon>
        <taxon>Penicillium</taxon>
    </lineage>
</organism>
<proteinExistence type="predicted"/>